<feature type="domain" description="Xylose isomerase-like TIM barrel" evidence="1">
    <location>
        <begin position="60"/>
        <end position="281"/>
    </location>
</feature>
<dbReference type="PANTHER" id="PTHR12110:SF41">
    <property type="entry name" value="INOSOSE DEHYDRATASE"/>
    <property type="match status" value="1"/>
</dbReference>
<evidence type="ECO:0000259" key="1">
    <source>
        <dbReference type="Pfam" id="PF01261"/>
    </source>
</evidence>
<gene>
    <name evidence="2" type="ORF">APS56_14905</name>
</gene>
<dbReference type="EMBL" id="CP012898">
    <property type="protein sequence ID" value="ALJ06348.1"/>
    <property type="molecule type" value="Genomic_DNA"/>
</dbReference>
<dbReference type="PROSITE" id="PS51318">
    <property type="entry name" value="TAT"/>
    <property type="match status" value="1"/>
</dbReference>
<dbReference type="Gene3D" id="3.20.20.150">
    <property type="entry name" value="Divalent-metal-dependent TIM barrel enzymes"/>
    <property type="match status" value="1"/>
</dbReference>
<dbReference type="Pfam" id="PF01261">
    <property type="entry name" value="AP_endonuc_2"/>
    <property type="match status" value="1"/>
</dbReference>
<evidence type="ECO:0000313" key="3">
    <source>
        <dbReference type="Proteomes" id="UP000057981"/>
    </source>
</evidence>
<evidence type="ECO:0000313" key="2">
    <source>
        <dbReference type="EMBL" id="ALJ06348.1"/>
    </source>
</evidence>
<dbReference type="SUPFAM" id="SSF51658">
    <property type="entry name" value="Xylose isomerase-like"/>
    <property type="match status" value="1"/>
</dbReference>
<keyword evidence="2" id="KW-0378">Hydrolase</keyword>
<dbReference type="InterPro" id="IPR013022">
    <property type="entry name" value="Xyl_isomerase-like_TIM-brl"/>
</dbReference>
<dbReference type="GO" id="GO:0004519">
    <property type="term" value="F:endonuclease activity"/>
    <property type="evidence" value="ECO:0007669"/>
    <property type="project" value="UniProtKB-KW"/>
</dbReference>
<dbReference type="STRING" id="1736674.APS56_14905"/>
<dbReference type="Proteomes" id="UP000057981">
    <property type="component" value="Chromosome"/>
</dbReference>
<proteinExistence type="predicted"/>
<dbReference type="KEGG" id="ahz:APS56_14905"/>
<dbReference type="InterPro" id="IPR006311">
    <property type="entry name" value="TAT_signal"/>
</dbReference>
<dbReference type="AlphaFoldDB" id="A0A0P0DE87"/>
<organism evidence="2 3">
    <name type="scientific">Pseudalgibacter alginicilyticus</name>
    <dbReference type="NCBI Taxonomy" id="1736674"/>
    <lineage>
        <taxon>Bacteria</taxon>
        <taxon>Pseudomonadati</taxon>
        <taxon>Bacteroidota</taxon>
        <taxon>Flavobacteriia</taxon>
        <taxon>Flavobacteriales</taxon>
        <taxon>Flavobacteriaceae</taxon>
        <taxon>Pseudalgibacter</taxon>
    </lineage>
</organism>
<keyword evidence="2" id="KW-0255">Endonuclease</keyword>
<dbReference type="RefSeq" id="WP_054730122.1">
    <property type="nucleotide sequence ID" value="NZ_CP012898.1"/>
</dbReference>
<dbReference type="OrthoDB" id="2561798at2"/>
<sequence>MRKEISRRQFIEKSTLALGAAITAPAFSQPLFEKSKLMNDLEIHIFSKHLQFLNYNNMAEAAAEIGFAGVDLSVRNKGHVLPERVKDDLPKAIEAIKKVGFQPKLMTSGILSADEKYTNDVLETASKMGVEYYRLGYYKYSENKSIAETISNVSEQLKTLVILNKKHGIKGAFQNHAGLQVGASIWEIHELLKNIKSSFIGCQYDIRHATVEGGKSWQTGLKLIRPKINSLVLKDFKWIMKHDKWDVLNVPIGEGMVDFKAYFKLLKAYQIHVPISLHCEYDLGGAEHGSSTVSIPQKDVFSAMKKDLNTIRRLWNEVE</sequence>
<accession>A0A0P0DE87</accession>
<reference evidence="2 3" key="1">
    <citation type="submission" date="2015-10" db="EMBL/GenBank/DDBJ databases">
        <authorList>
            <person name="Gilbert D.G."/>
        </authorList>
    </citation>
    <scope>NUCLEOTIDE SEQUENCE [LARGE SCALE GENOMIC DNA]</scope>
    <source>
        <strain evidence="3">HZ-22</strain>
    </source>
</reference>
<protein>
    <submittedName>
        <fullName evidence="2">Endonuclease</fullName>
    </submittedName>
</protein>
<dbReference type="InterPro" id="IPR036237">
    <property type="entry name" value="Xyl_isomerase-like_sf"/>
</dbReference>
<keyword evidence="3" id="KW-1185">Reference proteome</keyword>
<dbReference type="InterPro" id="IPR050312">
    <property type="entry name" value="IolE/XylAMocC-like"/>
</dbReference>
<name>A0A0P0DE87_9FLAO</name>
<keyword evidence="2" id="KW-0540">Nuclease</keyword>
<dbReference type="PANTHER" id="PTHR12110">
    <property type="entry name" value="HYDROXYPYRUVATE ISOMERASE"/>
    <property type="match status" value="1"/>
</dbReference>